<dbReference type="InterPro" id="IPR027417">
    <property type="entry name" value="P-loop_NTPase"/>
</dbReference>
<dbReference type="Pfam" id="PF00350">
    <property type="entry name" value="Dynamin_N"/>
    <property type="match status" value="1"/>
</dbReference>
<evidence type="ECO:0000259" key="3">
    <source>
        <dbReference type="PROSITE" id="PS51388"/>
    </source>
</evidence>
<dbReference type="PANTHER" id="PTHR11566">
    <property type="entry name" value="DYNAMIN"/>
    <property type="match status" value="1"/>
</dbReference>
<organism evidence="5 6">
    <name type="scientific">Apiospora arundinis</name>
    <dbReference type="NCBI Taxonomy" id="335852"/>
    <lineage>
        <taxon>Eukaryota</taxon>
        <taxon>Fungi</taxon>
        <taxon>Dikarya</taxon>
        <taxon>Ascomycota</taxon>
        <taxon>Pezizomycotina</taxon>
        <taxon>Sordariomycetes</taxon>
        <taxon>Xylariomycetidae</taxon>
        <taxon>Amphisphaeriales</taxon>
        <taxon>Apiosporaceae</taxon>
        <taxon>Apiospora</taxon>
    </lineage>
</organism>
<dbReference type="SMART" id="SM00053">
    <property type="entry name" value="DYNc"/>
    <property type="match status" value="1"/>
</dbReference>
<dbReference type="InterPro" id="IPR030381">
    <property type="entry name" value="G_DYNAMIN_dom"/>
</dbReference>
<dbReference type="Pfam" id="PF02212">
    <property type="entry name" value="GED"/>
    <property type="match status" value="1"/>
</dbReference>
<dbReference type="PRINTS" id="PR00195">
    <property type="entry name" value="DYNAMIN"/>
</dbReference>
<dbReference type="InterPro" id="IPR001401">
    <property type="entry name" value="Dynamin_GTPase"/>
</dbReference>
<evidence type="ECO:0000313" key="6">
    <source>
        <dbReference type="Proteomes" id="UP001390339"/>
    </source>
</evidence>
<dbReference type="InterPro" id="IPR000375">
    <property type="entry name" value="Dynamin_stalk"/>
</dbReference>
<evidence type="ECO:0000259" key="4">
    <source>
        <dbReference type="PROSITE" id="PS51718"/>
    </source>
</evidence>
<evidence type="ECO:0000313" key="5">
    <source>
        <dbReference type="EMBL" id="KAK8861905.1"/>
    </source>
</evidence>
<keyword evidence="1" id="KW-0547">Nucleotide-binding</keyword>
<sequence>MAKSEVGLGNQTTLTKIDKLRELNVGAIIPLPQIVVVGDQSSGKSSVLESVTGFSFPRGAGLCTRYATQITCRRAAERCIYISIIPRPNADEQIKKQILDFKYELPGMSEKELVKIFEEANVAMGIRMSKSDPNDGRSAFSQDILKIEICGPGQDHLTIIDVPGIFRVATPGLTTESDIMIVENMVKSYMNDPRTIILAIVPCNVDLATQGILKLAERADPTGVRTMGVLTKPDLATENASKETIRDLVMGRGSHLKLGCHVVKNRGADDKSSTSSERSAAEEAFFMGSAWLPIADRCGTDSLIPGLRGLLMNISKQEMPHVKIDIEEKLQACKGKLEVMGPPRATEQSQRLYLAKLASRFQDVTRAALNGYYAGDKIFKDYSSLRLTTLLMKLNEDFARVFDYLAPKSTFAPGSACNDSEAKALADKESHTFGVLARVFPELSEILHEVDYICPAPKKNAIMGLIQGVYASGRGPELGTFGGNILATAFEEQTEKWEPLVLSHTSRAITLVHRYILQLLTTLCPEKQVREQLWGKQLIDKLFDAYRRAMDHSRFLLSVERGGRPTTFNHYFNDTLQQKRADRVGKALEEKAQICQGSKTKHVSIEDIKMHTQNKSNTDQVCEDILDTLLSYYKVARKRLVDNVCQQVILHFLLEGEQSPLRVMGTELVMSLDSEQLESIAGEDSESKRKRKSLEQHKERLEAALKVLRT</sequence>
<dbReference type="Gene3D" id="3.40.50.300">
    <property type="entry name" value="P-loop containing nucleotide triphosphate hydrolases"/>
    <property type="match status" value="1"/>
</dbReference>
<dbReference type="PANTHER" id="PTHR11566:SF215">
    <property type="entry name" value="DYNAMIN GTPASE"/>
    <property type="match status" value="1"/>
</dbReference>
<name>A0ABR2IFD7_9PEZI</name>
<evidence type="ECO:0000256" key="1">
    <source>
        <dbReference type="ARBA" id="ARBA00022741"/>
    </source>
</evidence>
<dbReference type="PROSITE" id="PS51718">
    <property type="entry name" value="G_DYNAMIN_2"/>
    <property type="match status" value="1"/>
</dbReference>
<gene>
    <name evidence="5" type="ORF">PGQ11_008140</name>
</gene>
<dbReference type="Pfam" id="PF01031">
    <property type="entry name" value="Dynamin_M"/>
    <property type="match status" value="1"/>
</dbReference>
<dbReference type="InterPro" id="IPR022812">
    <property type="entry name" value="Dynamin"/>
</dbReference>
<accession>A0ABR2IFD7</accession>
<reference evidence="5 6" key="1">
    <citation type="journal article" date="2024" name="IMA Fungus">
        <title>Apiospora arundinis, a panoply of carbohydrate-active enzymes and secondary metabolites.</title>
        <authorList>
            <person name="Sorensen T."/>
            <person name="Petersen C."/>
            <person name="Muurmann A.T."/>
            <person name="Christiansen J.V."/>
            <person name="Brundto M.L."/>
            <person name="Overgaard C.K."/>
            <person name="Boysen A.T."/>
            <person name="Wollenberg R.D."/>
            <person name="Larsen T.O."/>
            <person name="Sorensen J.L."/>
            <person name="Nielsen K.L."/>
            <person name="Sondergaard T.E."/>
        </authorList>
    </citation>
    <scope>NUCLEOTIDE SEQUENCE [LARGE SCALE GENOMIC DNA]</scope>
    <source>
        <strain evidence="5 6">AAU 773</strain>
    </source>
</reference>
<dbReference type="EMBL" id="JAPCWZ010000005">
    <property type="protein sequence ID" value="KAK8861905.1"/>
    <property type="molecule type" value="Genomic_DNA"/>
</dbReference>
<feature type="domain" description="Dynamin-type G" evidence="4">
    <location>
        <begin position="28"/>
        <end position="320"/>
    </location>
</feature>
<keyword evidence="6" id="KW-1185">Reference proteome</keyword>
<dbReference type="SUPFAM" id="SSF52540">
    <property type="entry name" value="P-loop containing nucleoside triphosphate hydrolases"/>
    <property type="match status" value="1"/>
</dbReference>
<dbReference type="InterPro" id="IPR003130">
    <property type="entry name" value="GED"/>
</dbReference>
<dbReference type="InterPro" id="IPR045063">
    <property type="entry name" value="Dynamin_N"/>
</dbReference>
<dbReference type="Proteomes" id="UP001390339">
    <property type="component" value="Unassembled WGS sequence"/>
</dbReference>
<protein>
    <submittedName>
        <fullName evidence="5">Interferon-induced GTP-binding protein Mx1</fullName>
    </submittedName>
</protein>
<proteinExistence type="predicted"/>
<keyword evidence="2" id="KW-0342">GTP-binding</keyword>
<dbReference type="CDD" id="cd08771">
    <property type="entry name" value="DLP_1"/>
    <property type="match status" value="1"/>
</dbReference>
<dbReference type="PROSITE" id="PS51388">
    <property type="entry name" value="GED"/>
    <property type="match status" value="1"/>
</dbReference>
<comment type="caution">
    <text evidence="5">The sequence shown here is derived from an EMBL/GenBank/DDBJ whole genome shotgun (WGS) entry which is preliminary data.</text>
</comment>
<evidence type="ECO:0000256" key="2">
    <source>
        <dbReference type="ARBA" id="ARBA00023134"/>
    </source>
</evidence>
<dbReference type="InterPro" id="IPR020850">
    <property type="entry name" value="GED_dom"/>
</dbReference>
<dbReference type="Gene3D" id="1.20.120.1240">
    <property type="entry name" value="Dynamin, middle domain"/>
    <property type="match status" value="1"/>
</dbReference>
<feature type="domain" description="GED" evidence="3">
    <location>
        <begin position="622"/>
        <end position="710"/>
    </location>
</feature>